<gene>
    <name evidence="2" type="ORF">LIER_25677</name>
</gene>
<protein>
    <recommendedName>
        <fullName evidence="4">VanZ-like domain-containing protein</fullName>
    </recommendedName>
</protein>
<keyword evidence="1" id="KW-0472">Membrane</keyword>
<feature type="transmembrane region" description="Helical" evidence="1">
    <location>
        <begin position="76"/>
        <end position="93"/>
    </location>
</feature>
<evidence type="ECO:0008006" key="4">
    <source>
        <dbReference type="Google" id="ProtNLM"/>
    </source>
</evidence>
<keyword evidence="3" id="KW-1185">Reference proteome</keyword>
<dbReference type="AlphaFoldDB" id="A0AAV3R5Q7"/>
<accession>A0AAV3R5Q7</accession>
<reference evidence="2 3" key="1">
    <citation type="submission" date="2024-01" db="EMBL/GenBank/DDBJ databases">
        <title>The complete chloroplast genome sequence of Lithospermum erythrorhizon: insights into the phylogenetic relationship among Boraginaceae species and the maternal lineages of purple gromwells.</title>
        <authorList>
            <person name="Okada T."/>
            <person name="Watanabe K."/>
        </authorList>
    </citation>
    <scope>NUCLEOTIDE SEQUENCE [LARGE SCALE GENOMIC DNA]</scope>
</reference>
<evidence type="ECO:0000313" key="3">
    <source>
        <dbReference type="Proteomes" id="UP001454036"/>
    </source>
</evidence>
<feature type="transmembrane region" description="Helical" evidence="1">
    <location>
        <begin position="12"/>
        <end position="31"/>
    </location>
</feature>
<keyword evidence="1" id="KW-0812">Transmembrane</keyword>
<keyword evidence="1" id="KW-1133">Transmembrane helix</keyword>
<evidence type="ECO:0000313" key="2">
    <source>
        <dbReference type="EMBL" id="GAA0171704.1"/>
    </source>
</evidence>
<dbReference type="EMBL" id="BAABME010007784">
    <property type="protein sequence ID" value="GAA0171704.1"/>
    <property type="molecule type" value="Genomic_DNA"/>
</dbReference>
<dbReference type="PANTHER" id="PTHR35462">
    <property type="match status" value="1"/>
</dbReference>
<dbReference type="PANTHER" id="PTHR35462:SF2">
    <property type="entry name" value="TRANSMEMBRANE PROTEIN"/>
    <property type="match status" value="1"/>
</dbReference>
<evidence type="ECO:0000256" key="1">
    <source>
        <dbReference type="SAM" id="Phobius"/>
    </source>
</evidence>
<proteinExistence type="predicted"/>
<organism evidence="2 3">
    <name type="scientific">Lithospermum erythrorhizon</name>
    <name type="common">Purple gromwell</name>
    <name type="synonym">Lithospermum officinale var. erythrorhizon</name>
    <dbReference type="NCBI Taxonomy" id="34254"/>
    <lineage>
        <taxon>Eukaryota</taxon>
        <taxon>Viridiplantae</taxon>
        <taxon>Streptophyta</taxon>
        <taxon>Embryophyta</taxon>
        <taxon>Tracheophyta</taxon>
        <taxon>Spermatophyta</taxon>
        <taxon>Magnoliopsida</taxon>
        <taxon>eudicotyledons</taxon>
        <taxon>Gunneridae</taxon>
        <taxon>Pentapetalae</taxon>
        <taxon>asterids</taxon>
        <taxon>lamiids</taxon>
        <taxon>Boraginales</taxon>
        <taxon>Boraginaceae</taxon>
        <taxon>Boraginoideae</taxon>
        <taxon>Lithospermeae</taxon>
        <taxon>Lithospermum</taxon>
    </lineage>
</organism>
<feature type="transmembrane region" description="Helical" evidence="1">
    <location>
        <begin position="43"/>
        <end position="60"/>
    </location>
</feature>
<comment type="caution">
    <text evidence="2">The sequence shown here is derived from an EMBL/GenBank/DDBJ whole genome shotgun (WGS) entry which is preliminary data.</text>
</comment>
<name>A0AAV3R5Q7_LITER</name>
<sequence>MENNDLWLALDKLYHVFFGFILTMLFSLVATQLRHPYIRRKNIWIGCILSFLGGIAKEVADEFGYFNSAGASFKDFLADLFGTLLAAITISLFKPAPFWPRLNPYDQAEKALEMV</sequence>
<dbReference type="Proteomes" id="UP001454036">
    <property type="component" value="Unassembled WGS sequence"/>
</dbReference>